<dbReference type="InterPro" id="IPR021005">
    <property type="entry name" value="Znf_CGNR"/>
</dbReference>
<dbReference type="InterPro" id="IPR010852">
    <property type="entry name" value="ABATE"/>
</dbReference>
<evidence type="ECO:0000313" key="2">
    <source>
        <dbReference type="EMBL" id="TDO36559.1"/>
    </source>
</evidence>
<dbReference type="SUPFAM" id="SSF160904">
    <property type="entry name" value="Jann2411-like"/>
    <property type="match status" value="1"/>
</dbReference>
<dbReference type="EMBL" id="SNWR01000001">
    <property type="protein sequence ID" value="TDO36559.1"/>
    <property type="molecule type" value="Genomic_DNA"/>
</dbReference>
<sequence length="191" mass="21467">MRLVGGNLALDFVNTRSGPDDDVLTDYPSLISWGLYAGALTEAEAAQLSPRAQAAFTRALHTRDYLDEVFRSVATGAEPAPSALTRLRDDEAEALAHAQLERGDTFTWSWRDDHSPDRPLRPVVHAAIELLTLRDLARVKACGGCLFLFYDETKNRSRRWCSMQDCGTDAKMRRYIATRRIRSSPDPRRAE</sequence>
<dbReference type="Pfam" id="PF07336">
    <property type="entry name" value="ABATE"/>
    <property type="match status" value="1"/>
</dbReference>
<dbReference type="PANTHER" id="PTHR35525">
    <property type="entry name" value="BLL6575 PROTEIN"/>
    <property type="match status" value="1"/>
</dbReference>
<dbReference type="InterPro" id="IPR023286">
    <property type="entry name" value="ABATE_dom_sf"/>
</dbReference>
<dbReference type="PANTHER" id="PTHR35525:SF3">
    <property type="entry name" value="BLL6575 PROTEIN"/>
    <property type="match status" value="1"/>
</dbReference>
<organism evidence="2 3">
    <name type="scientific">Paractinoplanes brasiliensis</name>
    <dbReference type="NCBI Taxonomy" id="52695"/>
    <lineage>
        <taxon>Bacteria</taxon>
        <taxon>Bacillati</taxon>
        <taxon>Actinomycetota</taxon>
        <taxon>Actinomycetes</taxon>
        <taxon>Micromonosporales</taxon>
        <taxon>Micromonosporaceae</taxon>
        <taxon>Paractinoplanes</taxon>
    </lineage>
</organism>
<feature type="domain" description="Zinc finger CGNR" evidence="1">
    <location>
        <begin position="138"/>
        <end position="177"/>
    </location>
</feature>
<keyword evidence="3" id="KW-1185">Reference proteome</keyword>
<dbReference type="Proteomes" id="UP000294901">
    <property type="component" value="Unassembled WGS sequence"/>
</dbReference>
<comment type="caution">
    <text evidence="2">The sequence shown here is derived from an EMBL/GenBank/DDBJ whole genome shotgun (WGS) entry which is preliminary data.</text>
</comment>
<dbReference type="Gene3D" id="1.10.3300.10">
    <property type="entry name" value="Jann2411-like domain"/>
    <property type="match status" value="1"/>
</dbReference>
<evidence type="ECO:0000259" key="1">
    <source>
        <dbReference type="Pfam" id="PF11706"/>
    </source>
</evidence>
<evidence type="ECO:0000313" key="3">
    <source>
        <dbReference type="Proteomes" id="UP000294901"/>
    </source>
</evidence>
<gene>
    <name evidence="2" type="ORF">C8E87_0136</name>
</gene>
<name>A0A4R6JKG1_9ACTN</name>
<accession>A0A4R6JKG1</accession>
<proteinExistence type="predicted"/>
<dbReference type="Pfam" id="PF11706">
    <property type="entry name" value="zf-CGNR"/>
    <property type="match status" value="1"/>
</dbReference>
<dbReference type="AlphaFoldDB" id="A0A4R6JKG1"/>
<reference evidence="2 3" key="1">
    <citation type="submission" date="2019-03" db="EMBL/GenBank/DDBJ databases">
        <title>Sequencing the genomes of 1000 actinobacteria strains.</title>
        <authorList>
            <person name="Klenk H.-P."/>
        </authorList>
    </citation>
    <scope>NUCLEOTIDE SEQUENCE [LARGE SCALE GENOMIC DNA]</scope>
    <source>
        <strain evidence="2 3">DSM 43805</strain>
    </source>
</reference>
<protein>
    <submittedName>
        <fullName evidence="2">Putative RNA-binding Zn ribbon-like protein</fullName>
    </submittedName>
</protein>